<dbReference type="PRINTS" id="PR00864">
    <property type="entry name" value="PREPILNPTASE"/>
</dbReference>
<feature type="transmembrane region" description="Helical" evidence="10">
    <location>
        <begin position="247"/>
        <end position="267"/>
    </location>
</feature>
<dbReference type="EC" id="3.4.23.43" evidence="9"/>
<evidence type="ECO:0000256" key="3">
    <source>
        <dbReference type="ARBA" id="ARBA00022475"/>
    </source>
</evidence>
<evidence type="ECO:0000256" key="2">
    <source>
        <dbReference type="ARBA" id="ARBA00005801"/>
    </source>
</evidence>
<dbReference type="Gene3D" id="1.20.120.1220">
    <property type="match status" value="1"/>
</dbReference>
<evidence type="ECO:0000259" key="12">
    <source>
        <dbReference type="Pfam" id="PF06750"/>
    </source>
</evidence>
<evidence type="ECO:0000256" key="6">
    <source>
        <dbReference type="ARBA" id="ARBA00022989"/>
    </source>
</evidence>
<keyword evidence="9" id="KW-0489">Methyltransferase</keyword>
<comment type="caution">
    <text evidence="13">The sequence shown here is derived from an EMBL/GenBank/DDBJ whole genome shotgun (WGS) entry which is preliminary data.</text>
</comment>
<evidence type="ECO:0000256" key="5">
    <source>
        <dbReference type="ARBA" id="ARBA00022692"/>
    </source>
</evidence>
<evidence type="ECO:0000256" key="8">
    <source>
        <dbReference type="RuleBase" id="RU003793"/>
    </source>
</evidence>
<dbReference type="InterPro" id="IPR010627">
    <property type="entry name" value="Prepilin_pept_A24_N"/>
</dbReference>
<comment type="catalytic activity">
    <reaction evidence="9">
        <text>Typically cleaves a -Gly-|-Phe- bond to release an N-terminal, basic peptide of 5-8 residues from type IV prepilin, and then N-methylates the new N-terminal amino group, the methyl donor being S-adenosyl-L-methionine.</text>
        <dbReference type="EC" id="3.4.23.43"/>
    </reaction>
</comment>
<proteinExistence type="inferred from homology"/>
<dbReference type="Pfam" id="PF01478">
    <property type="entry name" value="Peptidase_A24"/>
    <property type="match status" value="1"/>
</dbReference>
<sequence>MLMIADIPDFIIYTALILFGLTLGSFLNVVIYRIPQNQSIVTPASRCPFCQTPLKAYDNIPVLSFILLRGKCRYCRAAISVRYPIVELLTALLLLALVLRFGLNFKIIPLMTFVSALVALSFIDIDVQLLPDRLNFSLIGFGLFGAFINDLILAYDFWHISFLDALKGLLVGFFVLIIIYYGFLKLTGKEGMGGGDMKMLAMIGVFLGWEKTLLTLFLGCFFGSLVSIPLLLFLGRDRSTKISFGPFLALGALFSLFYGDMLIYLYSYHLRNAPAAL</sequence>
<protein>
    <recommendedName>
        <fullName evidence="9">Prepilin leader peptidase/N-methyltransferase</fullName>
        <ecNumber evidence="9">2.1.1.-</ecNumber>
        <ecNumber evidence="9">3.4.23.43</ecNumber>
    </recommendedName>
</protein>
<keyword evidence="4" id="KW-0997">Cell inner membrane</keyword>
<feature type="domain" description="Prepilin peptidase A24 N-terminal" evidence="12">
    <location>
        <begin position="18"/>
        <end position="101"/>
    </location>
</feature>
<name>A0ABV6YS24_UNCC1</name>
<accession>A0ABV6YS24</accession>
<dbReference type="EC" id="2.1.1.-" evidence="9"/>
<feature type="transmembrane region" description="Helical" evidence="10">
    <location>
        <begin position="134"/>
        <end position="153"/>
    </location>
</feature>
<keyword evidence="6 10" id="KW-1133">Transmembrane helix</keyword>
<keyword evidence="9" id="KW-0511">Multifunctional enzyme</keyword>
<feature type="transmembrane region" description="Helical" evidence="10">
    <location>
        <begin position="215"/>
        <end position="235"/>
    </location>
</feature>
<organism evidence="13 14">
    <name type="scientific">candidate division CSSED10-310 bacterium</name>
    <dbReference type="NCBI Taxonomy" id="2855610"/>
    <lineage>
        <taxon>Bacteria</taxon>
        <taxon>Bacteria division CSSED10-310</taxon>
    </lineage>
</organism>
<dbReference type="Pfam" id="PF06750">
    <property type="entry name" value="A24_N_bact"/>
    <property type="match status" value="1"/>
</dbReference>
<dbReference type="GO" id="GO:0016787">
    <property type="term" value="F:hydrolase activity"/>
    <property type="evidence" value="ECO:0007669"/>
    <property type="project" value="UniProtKB-KW"/>
</dbReference>
<feature type="transmembrane region" description="Helical" evidence="10">
    <location>
        <begin position="107"/>
        <end position="127"/>
    </location>
</feature>
<dbReference type="InterPro" id="IPR050882">
    <property type="entry name" value="Prepilin_peptidase/N-MTase"/>
</dbReference>
<feature type="transmembrane region" description="Helical" evidence="10">
    <location>
        <begin position="191"/>
        <end position="209"/>
    </location>
</feature>
<dbReference type="Proteomes" id="UP001594351">
    <property type="component" value="Unassembled WGS sequence"/>
</dbReference>
<keyword evidence="7 10" id="KW-0472">Membrane</keyword>
<feature type="transmembrane region" description="Helical" evidence="10">
    <location>
        <begin position="81"/>
        <end position="101"/>
    </location>
</feature>
<evidence type="ECO:0000256" key="1">
    <source>
        <dbReference type="ARBA" id="ARBA00004429"/>
    </source>
</evidence>
<reference evidence="13 14" key="1">
    <citation type="submission" date="2024-09" db="EMBL/GenBank/DDBJ databases">
        <title>Laminarin stimulates single cell rates of sulfate reduction while oxygen inhibits transcriptomic activity in coastal marine sediment.</title>
        <authorList>
            <person name="Lindsay M."/>
            <person name="Orcutt B."/>
            <person name="Emerson D."/>
            <person name="Stepanauskas R."/>
            <person name="D'Angelo T."/>
        </authorList>
    </citation>
    <scope>NUCLEOTIDE SEQUENCE [LARGE SCALE GENOMIC DNA]</scope>
    <source>
        <strain evidence="13">SAG AM-311-K15</strain>
    </source>
</reference>
<gene>
    <name evidence="13" type="ORF">ACFL27_02235</name>
</gene>
<comment type="function">
    <text evidence="9">Plays an essential role in type IV pili and type II pseudopili formation by proteolytically removing the leader sequence from substrate proteins and subsequently monomethylating the alpha-amino group of the newly exposed N-terminal phenylalanine.</text>
</comment>
<keyword evidence="5 9" id="KW-0812">Transmembrane</keyword>
<evidence type="ECO:0000313" key="14">
    <source>
        <dbReference type="Proteomes" id="UP001594351"/>
    </source>
</evidence>
<dbReference type="InterPro" id="IPR000045">
    <property type="entry name" value="Prepilin_IV_endopep_pep"/>
</dbReference>
<feature type="transmembrane region" description="Helical" evidence="10">
    <location>
        <begin position="12"/>
        <end position="32"/>
    </location>
</feature>
<evidence type="ECO:0000256" key="9">
    <source>
        <dbReference type="RuleBase" id="RU003794"/>
    </source>
</evidence>
<keyword evidence="9" id="KW-0645">Protease</keyword>
<feature type="domain" description="Prepilin type IV endopeptidase peptidase" evidence="11">
    <location>
        <begin position="112"/>
        <end position="228"/>
    </location>
</feature>
<dbReference type="PANTHER" id="PTHR30487:SF0">
    <property type="entry name" value="PREPILIN LEADER PEPTIDASE_N-METHYLTRANSFERASE-RELATED"/>
    <property type="match status" value="1"/>
</dbReference>
<feature type="transmembrane region" description="Helical" evidence="10">
    <location>
        <begin position="165"/>
        <end position="184"/>
    </location>
</feature>
<comment type="subcellular location">
    <subcellularLocation>
        <location evidence="1">Cell inner membrane</location>
        <topology evidence="1">Multi-pass membrane protein</topology>
    </subcellularLocation>
    <subcellularLocation>
        <location evidence="9">Cell membrane</location>
        <topology evidence="9">Multi-pass membrane protein</topology>
    </subcellularLocation>
</comment>
<keyword evidence="9" id="KW-0808">Transferase</keyword>
<evidence type="ECO:0000256" key="4">
    <source>
        <dbReference type="ARBA" id="ARBA00022519"/>
    </source>
</evidence>
<evidence type="ECO:0000313" key="13">
    <source>
        <dbReference type="EMBL" id="MFC1849004.1"/>
    </source>
</evidence>
<keyword evidence="9 13" id="KW-0378">Hydrolase</keyword>
<evidence type="ECO:0000259" key="11">
    <source>
        <dbReference type="Pfam" id="PF01478"/>
    </source>
</evidence>
<dbReference type="PANTHER" id="PTHR30487">
    <property type="entry name" value="TYPE 4 PREPILIN-LIKE PROTEINS LEADER PEPTIDE-PROCESSING ENZYME"/>
    <property type="match status" value="1"/>
</dbReference>
<evidence type="ECO:0000256" key="7">
    <source>
        <dbReference type="ARBA" id="ARBA00023136"/>
    </source>
</evidence>
<evidence type="ECO:0000256" key="10">
    <source>
        <dbReference type="SAM" id="Phobius"/>
    </source>
</evidence>
<keyword evidence="14" id="KW-1185">Reference proteome</keyword>
<dbReference type="EMBL" id="JBHPBY010000016">
    <property type="protein sequence ID" value="MFC1849004.1"/>
    <property type="molecule type" value="Genomic_DNA"/>
</dbReference>
<dbReference type="InterPro" id="IPR014032">
    <property type="entry name" value="Peptidase_A24A_bac"/>
</dbReference>
<comment type="similarity">
    <text evidence="2 8">Belongs to the peptidase A24 family.</text>
</comment>
<keyword evidence="3" id="KW-1003">Cell membrane</keyword>